<feature type="transmembrane region" description="Helical" evidence="1">
    <location>
        <begin position="20"/>
        <end position="38"/>
    </location>
</feature>
<dbReference type="STRING" id="38302.SAMN04488535_0016"/>
<feature type="transmembrane region" description="Helical" evidence="1">
    <location>
        <begin position="45"/>
        <end position="67"/>
    </location>
</feature>
<keyword evidence="1" id="KW-0812">Transmembrane</keyword>
<reference evidence="3" key="2">
    <citation type="submission" date="2016-10" db="EMBL/GenBank/DDBJ databases">
        <authorList>
            <person name="de Groot N.N."/>
        </authorList>
    </citation>
    <scope>NUCLEOTIDE SEQUENCE [LARGE SCALE GENOMIC DNA]</scope>
    <source>
        <strain evidence="3">DSM 20632</strain>
    </source>
</reference>
<dbReference type="EMBL" id="LT629700">
    <property type="protein sequence ID" value="SDL57243.1"/>
    <property type="molecule type" value="Genomic_DNA"/>
</dbReference>
<evidence type="ECO:0000313" key="4">
    <source>
        <dbReference type="Proteomes" id="UP000199350"/>
    </source>
</evidence>
<accession>A0A1G9R2X1</accession>
<keyword evidence="1" id="KW-1133">Transmembrane helix</keyword>
<dbReference type="Proteomes" id="UP000199350">
    <property type="component" value="Chromosome I"/>
</dbReference>
<dbReference type="EMBL" id="LT629700">
    <property type="protein sequence ID" value="SDM16785.1"/>
    <property type="molecule type" value="Genomic_DNA"/>
</dbReference>
<evidence type="ECO:0000313" key="3">
    <source>
        <dbReference type="EMBL" id="SDM16785.1"/>
    </source>
</evidence>
<dbReference type="AlphaFoldDB" id="A0A1G9R2X1"/>
<gene>
    <name evidence="2" type="ORF">SAMN04488535_0016</name>
    <name evidence="3" type="ORF">SAMN04488535_2197</name>
</gene>
<keyword evidence="4" id="KW-1185">Reference proteome</keyword>
<sequence length="68" mass="6994">MGLATFASGLYSVGMDTRGWIIAIVGAVAGALFFGWLLRMLGVSGFAYTVLVLVGSAVTSAIAGRLLR</sequence>
<protein>
    <submittedName>
        <fullName evidence="3">Uncharacterized protein</fullName>
    </submittedName>
</protein>
<keyword evidence="1" id="KW-0472">Membrane</keyword>
<evidence type="ECO:0000256" key="1">
    <source>
        <dbReference type="SAM" id="Phobius"/>
    </source>
</evidence>
<reference evidence="4" key="1">
    <citation type="submission" date="2016-10" db="EMBL/GenBank/DDBJ databases">
        <authorList>
            <person name="Varghese N."/>
            <person name="Submissions S."/>
        </authorList>
    </citation>
    <scope>NUCLEOTIDE SEQUENCE [LARGE SCALE GENOMIC DNA]</scope>
    <source>
        <strain evidence="4">DSM 20632</strain>
    </source>
</reference>
<proteinExistence type="predicted"/>
<evidence type="ECO:0000313" key="2">
    <source>
        <dbReference type="EMBL" id="SDL57243.1"/>
    </source>
</evidence>
<organism evidence="3 4">
    <name type="scientific">Corynebacterium mycetoides</name>
    <dbReference type="NCBI Taxonomy" id="38302"/>
    <lineage>
        <taxon>Bacteria</taxon>
        <taxon>Bacillati</taxon>
        <taxon>Actinomycetota</taxon>
        <taxon>Actinomycetes</taxon>
        <taxon>Mycobacteriales</taxon>
        <taxon>Corynebacteriaceae</taxon>
        <taxon>Corynebacterium</taxon>
    </lineage>
</organism>
<name>A0A1G9R2X1_9CORY</name>